<dbReference type="NCBIfam" id="TIGR00726">
    <property type="entry name" value="peptidoglycan editing factor PgeF"/>
    <property type="match status" value="1"/>
</dbReference>
<reference evidence="11 12" key="1">
    <citation type="submission" date="2020-08" db="EMBL/GenBank/DDBJ databases">
        <title>Draft genome sequence of Parasphingopyxis sp. GrpM-11.</title>
        <authorList>
            <person name="Oh J."/>
            <person name="Roh D.-H."/>
        </authorList>
    </citation>
    <scope>NUCLEOTIDE SEQUENCE [LARGE SCALE GENOMIC DNA]</scope>
    <source>
        <strain evidence="11 12">GrpM-11</strain>
    </source>
</reference>
<dbReference type="SUPFAM" id="SSF64438">
    <property type="entry name" value="CNF1/YfiH-like putative cysteine hydrolases"/>
    <property type="match status" value="1"/>
</dbReference>
<evidence type="ECO:0000256" key="9">
    <source>
        <dbReference type="ARBA" id="ARBA00049893"/>
    </source>
</evidence>
<evidence type="ECO:0000313" key="12">
    <source>
        <dbReference type="Proteomes" id="UP000564378"/>
    </source>
</evidence>
<dbReference type="PANTHER" id="PTHR30616:SF2">
    <property type="entry name" value="PURINE NUCLEOSIDE PHOSPHORYLASE LACC1"/>
    <property type="match status" value="1"/>
</dbReference>
<evidence type="ECO:0000256" key="7">
    <source>
        <dbReference type="ARBA" id="ARBA00047989"/>
    </source>
</evidence>
<evidence type="ECO:0000256" key="1">
    <source>
        <dbReference type="ARBA" id="ARBA00000553"/>
    </source>
</evidence>
<comment type="caution">
    <text evidence="11">The sequence shown here is derived from an EMBL/GenBank/DDBJ whole genome shotgun (WGS) entry which is preliminary data.</text>
</comment>
<evidence type="ECO:0000256" key="4">
    <source>
        <dbReference type="ARBA" id="ARBA00022723"/>
    </source>
</evidence>
<organism evidence="11 12">
    <name type="scientific">Parasphingopyxis marina</name>
    <dbReference type="NCBI Taxonomy" id="2761622"/>
    <lineage>
        <taxon>Bacteria</taxon>
        <taxon>Pseudomonadati</taxon>
        <taxon>Pseudomonadota</taxon>
        <taxon>Alphaproteobacteria</taxon>
        <taxon>Sphingomonadales</taxon>
        <taxon>Sphingomonadaceae</taxon>
        <taxon>Parasphingopyxis</taxon>
    </lineage>
</organism>
<evidence type="ECO:0000256" key="6">
    <source>
        <dbReference type="ARBA" id="ARBA00022833"/>
    </source>
</evidence>
<sequence>MAAKKNKKIDSVTADALDGVTHAFLGRAGGVSTGLYESLNVGLGTDDVRSDIDTNRRRALEAVAPKAKLVTLHQAHTPDAIIVTKAFPDDARPQADGMATDKPGLALGILTADCAPILLADREAGVIGAAHAGWKGAMTGIARSVVEKMEELGAQRKRIRAAIGPCIGRGSYEVDDDFRKRFEAIEGENEKFFRDGAPGHHHFDLEAYVASWLAYLEIGTVETLDLDTYTNEDRYFSYRRATHRDERDYGRQISLICL</sequence>
<name>A0A842HYY2_9SPHN</name>
<dbReference type="GO" id="GO:0017061">
    <property type="term" value="F:S-methyl-5-thioadenosine phosphorylase activity"/>
    <property type="evidence" value="ECO:0007669"/>
    <property type="project" value="UniProtKB-EC"/>
</dbReference>
<protein>
    <recommendedName>
        <fullName evidence="10">Purine nucleoside phosphorylase</fullName>
    </recommendedName>
</protein>
<keyword evidence="4" id="KW-0479">Metal-binding</keyword>
<evidence type="ECO:0000256" key="8">
    <source>
        <dbReference type="ARBA" id="ARBA00048968"/>
    </source>
</evidence>
<keyword evidence="12" id="KW-1185">Reference proteome</keyword>
<keyword evidence="6" id="KW-0862">Zinc</keyword>
<accession>A0A842HYY2</accession>
<comment type="catalytic activity">
    <reaction evidence="8">
        <text>adenosine + phosphate = alpha-D-ribose 1-phosphate + adenine</text>
        <dbReference type="Rhea" id="RHEA:27642"/>
        <dbReference type="ChEBI" id="CHEBI:16335"/>
        <dbReference type="ChEBI" id="CHEBI:16708"/>
        <dbReference type="ChEBI" id="CHEBI:43474"/>
        <dbReference type="ChEBI" id="CHEBI:57720"/>
        <dbReference type="EC" id="2.4.2.1"/>
    </reaction>
    <physiologicalReaction direction="left-to-right" evidence="8">
        <dbReference type="Rhea" id="RHEA:27643"/>
    </physiologicalReaction>
</comment>
<comment type="catalytic activity">
    <reaction evidence="7">
        <text>adenosine + H2O + H(+) = inosine + NH4(+)</text>
        <dbReference type="Rhea" id="RHEA:24408"/>
        <dbReference type="ChEBI" id="CHEBI:15377"/>
        <dbReference type="ChEBI" id="CHEBI:15378"/>
        <dbReference type="ChEBI" id="CHEBI:16335"/>
        <dbReference type="ChEBI" id="CHEBI:17596"/>
        <dbReference type="ChEBI" id="CHEBI:28938"/>
        <dbReference type="EC" id="3.5.4.4"/>
    </reaction>
    <physiologicalReaction direction="left-to-right" evidence="7">
        <dbReference type="Rhea" id="RHEA:24409"/>
    </physiologicalReaction>
</comment>
<dbReference type="InterPro" id="IPR003730">
    <property type="entry name" value="Cu_polyphenol_OxRdtase"/>
</dbReference>
<dbReference type="CDD" id="cd16833">
    <property type="entry name" value="YfiH"/>
    <property type="match status" value="1"/>
</dbReference>
<dbReference type="Gene3D" id="3.60.140.10">
    <property type="entry name" value="CNF1/YfiH-like putative cysteine hydrolases"/>
    <property type="match status" value="1"/>
</dbReference>
<dbReference type="EMBL" id="JACJVJ010000001">
    <property type="protein sequence ID" value="MBC2776704.1"/>
    <property type="molecule type" value="Genomic_DNA"/>
</dbReference>
<dbReference type="GO" id="GO:0005507">
    <property type="term" value="F:copper ion binding"/>
    <property type="evidence" value="ECO:0007669"/>
    <property type="project" value="TreeGrafter"/>
</dbReference>
<dbReference type="Proteomes" id="UP000564378">
    <property type="component" value="Unassembled WGS sequence"/>
</dbReference>
<proteinExistence type="inferred from homology"/>
<dbReference type="GO" id="GO:0016787">
    <property type="term" value="F:hydrolase activity"/>
    <property type="evidence" value="ECO:0007669"/>
    <property type="project" value="UniProtKB-KW"/>
</dbReference>
<keyword evidence="3" id="KW-0808">Transferase</keyword>
<comment type="similarity">
    <text evidence="2 10">Belongs to the purine nucleoside phosphorylase YfiH/LACC1 family.</text>
</comment>
<dbReference type="Pfam" id="PF02578">
    <property type="entry name" value="Cu-oxidase_4"/>
    <property type="match status" value="1"/>
</dbReference>
<comment type="catalytic activity">
    <reaction evidence="1">
        <text>inosine + phosphate = alpha-D-ribose 1-phosphate + hypoxanthine</text>
        <dbReference type="Rhea" id="RHEA:27646"/>
        <dbReference type="ChEBI" id="CHEBI:17368"/>
        <dbReference type="ChEBI" id="CHEBI:17596"/>
        <dbReference type="ChEBI" id="CHEBI:43474"/>
        <dbReference type="ChEBI" id="CHEBI:57720"/>
        <dbReference type="EC" id="2.4.2.1"/>
    </reaction>
    <physiologicalReaction direction="left-to-right" evidence="1">
        <dbReference type="Rhea" id="RHEA:27647"/>
    </physiologicalReaction>
</comment>
<evidence type="ECO:0000256" key="2">
    <source>
        <dbReference type="ARBA" id="ARBA00007353"/>
    </source>
</evidence>
<evidence type="ECO:0000256" key="5">
    <source>
        <dbReference type="ARBA" id="ARBA00022801"/>
    </source>
</evidence>
<gene>
    <name evidence="11" type="primary">pgeF</name>
    <name evidence="11" type="ORF">H6P80_03630</name>
</gene>
<dbReference type="InterPro" id="IPR011324">
    <property type="entry name" value="Cytotoxic_necrot_fac-like_cat"/>
</dbReference>
<evidence type="ECO:0000256" key="3">
    <source>
        <dbReference type="ARBA" id="ARBA00022679"/>
    </source>
</evidence>
<comment type="catalytic activity">
    <reaction evidence="9">
        <text>S-methyl-5'-thioadenosine + phosphate = 5-(methylsulfanyl)-alpha-D-ribose 1-phosphate + adenine</text>
        <dbReference type="Rhea" id="RHEA:11852"/>
        <dbReference type="ChEBI" id="CHEBI:16708"/>
        <dbReference type="ChEBI" id="CHEBI:17509"/>
        <dbReference type="ChEBI" id="CHEBI:43474"/>
        <dbReference type="ChEBI" id="CHEBI:58533"/>
        <dbReference type="EC" id="2.4.2.28"/>
    </reaction>
    <physiologicalReaction direction="left-to-right" evidence="9">
        <dbReference type="Rhea" id="RHEA:11853"/>
    </physiologicalReaction>
</comment>
<dbReference type="AlphaFoldDB" id="A0A842HYY2"/>
<keyword evidence="5" id="KW-0378">Hydrolase</keyword>
<dbReference type="RefSeq" id="WP_185799965.1">
    <property type="nucleotide sequence ID" value="NZ_JACJVJ010000001.1"/>
</dbReference>
<dbReference type="InterPro" id="IPR038371">
    <property type="entry name" value="Cu_polyphenol_OxRdtase_sf"/>
</dbReference>
<evidence type="ECO:0000313" key="11">
    <source>
        <dbReference type="EMBL" id="MBC2776704.1"/>
    </source>
</evidence>
<dbReference type="PANTHER" id="PTHR30616">
    <property type="entry name" value="UNCHARACTERIZED PROTEIN YFIH"/>
    <property type="match status" value="1"/>
</dbReference>
<evidence type="ECO:0000256" key="10">
    <source>
        <dbReference type="RuleBase" id="RU361274"/>
    </source>
</evidence>